<comment type="caution">
    <text evidence="1">The sequence shown here is derived from an EMBL/GenBank/DDBJ whole genome shotgun (WGS) entry which is preliminary data.</text>
</comment>
<dbReference type="Proteomes" id="UP001586593">
    <property type="component" value="Unassembled WGS sequence"/>
</dbReference>
<gene>
    <name evidence="1" type="ORF">VTK73DRAFT_4672</name>
</gene>
<evidence type="ECO:0000313" key="1">
    <source>
        <dbReference type="EMBL" id="KAL1837512.1"/>
    </source>
</evidence>
<reference evidence="1 2" key="1">
    <citation type="journal article" date="2024" name="Commun. Biol.">
        <title>Comparative genomic analysis of thermophilic fungi reveals convergent evolutionary adaptations and gene losses.</title>
        <authorList>
            <person name="Steindorff A.S."/>
            <person name="Aguilar-Pontes M.V."/>
            <person name="Robinson A.J."/>
            <person name="Andreopoulos B."/>
            <person name="LaButti K."/>
            <person name="Kuo A."/>
            <person name="Mondo S."/>
            <person name="Riley R."/>
            <person name="Otillar R."/>
            <person name="Haridas S."/>
            <person name="Lipzen A."/>
            <person name="Grimwood J."/>
            <person name="Schmutz J."/>
            <person name="Clum A."/>
            <person name="Reid I.D."/>
            <person name="Moisan M.C."/>
            <person name="Butler G."/>
            <person name="Nguyen T.T.M."/>
            <person name="Dewar K."/>
            <person name="Conant G."/>
            <person name="Drula E."/>
            <person name="Henrissat B."/>
            <person name="Hansel C."/>
            <person name="Singer S."/>
            <person name="Hutchinson M.I."/>
            <person name="de Vries R.P."/>
            <person name="Natvig D.O."/>
            <person name="Powell A.J."/>
            <person name="Tsang A."/>
            <person name="Grigoriev I.V."/>
        </authorList>
    </citation>
    <scope>NUCLEOTIDE SEQUENCE [LARGE SCALE GENOMIC DNA]</scope>
    <source>
        <strain evidence="1 2">ATCC 24622</strain>
    </source>
</reference>
<proteinExistence type="predicted"/>
<dbReference type="EMBL" id="JAZHXJ010002629">
    <property type="protein sequence ID" value="KAL1837512.1"/>
    <property type="molecule type" value="Genomic_DNA"/>
</dbReference>
<name>A0ABR3V7F4_9PEZI</name>
<evidence type="ECO:0000313" key="2">
    <source>
        <dbReference type="Proteomes" id="UP001586593"/>
    </source>
</evidence>
<evidence type="ECO:0008006" key="3">
    <source>
        <dbReference type="Google" id="ProtNLM"/>
    </source>
</evidence>
<protein>
    <recommendedName>
        <fullName evidence="3">Transmembrane protein</fullName>
    </recommendedName>
</protein>
<keyword evidence="2" id="KW-1185">Reference proteome</keyword>
<accession>A0ABR3V7F4</accession>
<organism evidence="1 2">
    <name type="scientific">Phialemonium thermophilum</name>
    <dbReference type="NCBI Taxonomy" id="223376"/>
    <lineage>
        <taxon>Eukaryota</taxon>
        <taxon>Fungi</taxon>
        <taxon>Dikarya</taxon>
        <taxon>Ascomycota</taxon>
        <taxon>Pezizomycotina</taxon>
        <taxon>Sordariomycetes</taxon>
        <taxon>Sordariomycetidae</taxon>
        <taxon>Cephalothecales</taxon>
        <taxon>Cephalothecaceae</taxon>
        <taxon>Phialemonium</taxon>
    </lineage>
</organism>
<sequence length="424" mass="46024">MAVAQEVLRANFAHDQDGLPPLSENIIHGGGSSCDFAFYFLCIYVSIFVSSPTTGHAQGGCGYRSGLLSALLQTALLGTDTRRDSIHVLDAVRARLRVQQKPKQLKWRLTAAQEMAVSQVAMYRAATARLTAAESRQWCWPRRADYLPCGPLTFVPRGGGEAWTRAIEWTQEGGAGLGHLNSRGGWFFENDEPAYLSPTRPYFPFCPFCGLSLDVVLCVAVLVALYCARVEISRSRYLKKSPARVGRPHRGAFFCFCFAWHPPISSSLGEATKWSPPLTSRCDGEAAQPPAPAQINTGCRAARGTGKRDGMGGVVSRISPFSAAATEDSTYRTALLVTTVSAALLAFVRLAWRPTSRPQESRAMTQLSAAADPNILPSPLRTFIPTLSAAELAALDYRPDEFPGARDVDTPVGSPSLVFSLFFI</sequence>